<feature type="compositionally biased region" description="Pro residues" evidence="1">
    <location>
        <begin position="202"/>
        <end position="223"/>
    </location>
</feature>
<dbReference type="EMBL" id="CAKASE010000073">
    <property type="protein sequence ID" value="CAG9574815.1"/>
    <property type="molecule type" value="Genomic_DNA"/>
</dbReference>
<feature type="region of interest" description="Disordered" evidence="1">
    <location>
        <begin position="34"/>
        <end position="142"/>
    </location>
</feature>
<name>A0A8J2R020_9NEOP</name>
<keyword evidence="3" id="KW-1185">Reference proteome</keyword>
<feature type="region of interest" description="Disordered" evidence="1">
    <location>
        <begin position="181"/>
        <end position="256"/>
    </location>
</feature>
<dbReference type="AlphaFoldDB" id="A0A8J2R020"/>
<dbReference type="Proteomes" id="UP000789524">
    <property type="component" value="Unassembled WGS sequence"/>
</dbReference>
<evidence type="ECO:0000313" key="3">
    <source>
        <dbReference type="Proteomes" id="UP000789524"/>
    </source>
</evidence>
<evidence type="ECO:0000313" key="2">
    <source>
        <dbReference type="EMBL" id="CAG9574815.1"/>
    </source>
</evidence>
<reference evidence="2" key="1">
    <citation type="submission" date="2021-09" db="EMBL/GenBank/DDBJ databases">
        <authorList>
            <person name="Martin H S."/>
        </authorList>
    </citation>
    <scope>NUCLEOTIDE SEQUENCE</scope>
</reference>
<organism evidence="2 3">
    <name type="scientific">Danaus chrysippus</name>
    <name type="common">African queen</name>
    <dbReference type="NCBI Taxonomy" id="151541"/>
    <lineage>
        <taxon>Eukaryota</taxon>
        <taxon>Metazoa</taxon>
        <taxon>Ecdysozoa</taxon>
        <taxon>Arthropoda</taxon>
        <taxon>Hexapoda</taxon>
        <taxon>Insecta</taxon>
        <taxon>Pterygota</taxon>
        <taxon>Neoptera</taxon>
        <taxon>Endopterygota</taxon>
        <taxon>Lepidoptera</taxon>
        <taxon>Glossata</taxon>
        <taxon>Ditrysia</taxon>
        <taxon>Papilionoidea</taxon>
        <taxon>Nymphalidae</taxon>
        <taxon>Danainae</taxon>
        <taxon>Danaini</taxon>
        <taxon>Danaina</taxon>
        <taxon>Danaus</taxon>
        <taxon>Anosia</taxon>
    </lineage>
</organism>
<proteinExistence type="predicted"/>
<feature type="compositionally biased region" description="Low complexity" evidence="1">
    <location>
        <begin position="108"/>
        <end position="127"/>
    </location>
</feature>
<feature type="compositionally biased region" description="Basic residues" evidence="1">
    <location>
        <begin position="181"/>
        <end position="201"/>
    </location>
</feature>
<accession>A0A8J2R020</accession>
<gene>
    <name evidence="2" type="ORF">DCHRY22_LOCUS11017</name>
</gene>
<comment type="caution">
    <text evidence="2">The sequence shown here is derived from an EMBL/GenBank/DDBJ whole genome shotgun (WGS) entry which is preliminary data.</text>
</comment>
<sequence>MGDHNSGRSEALLAFFIKKFPDAYKEFTDVNPEIKPTVFDTDSPASPDCPKSNPCDMDCSPIGSEAETDSKPSSSDAEEDNDGFEPVITKSGKRKAAKSLKAPPPTKKPLTPAAAGAAATAPAGTTAFQPKEAQLDITEEGPRARSEIHLRFLAPQPQHPHGVLIGRGLCLGVRLPIWPRGRRQRRVSDKKKKKRPPKRRPFPPPNPPQTPPPPPLTLAPRPPQGHQTHPLTPRPSRAAQTRGKFTVRVSRRTTAR</sequence>
<evidence type="ECO:0000256" key="1">
    <source>
        <dbReference type="SAM" id="MobiDB-lite"/>
    </source>
</evidence>
<protein>
    <submittedName>
        <fullName evidence="2">(African queen) hypothetical protein</fullName>
    </submittedName>
</protein>